<organism evidence="1 2">
    <name type="scientific">Polarella glacialis</name>
    <name type="common">Dinoflagellate</name>
    <dbReference type="NCBI Taxonomy" id="89957"/>
    <lineage>
        <taxon>Eukaryota</taxon>
        <taxon>Sar</taxon>
        <taxon>Alveolata</taxon>
        <taxon>Dinophyceae</taxon>
        <taxon>Suessiales</taxon>
        <taxon>Suessiaceae</taxon>
        <taxon>Polarella</taxon>
    </lineage>
</organism>
<reference evidence="1" key="1">
    <citation type="submission" date="2021-02" db="EMBL/GenBank/DDBJ databases">
        <authorList>
            <person name="Dougan E. K."/>
            <person name="Rhodes N."/>
            <person name="Thang M."/>
            <person name="Chan C."/>
        </authorList>
    </citation>
    <scope>NUCLEOTIDE SEQUENCE</scope>
</reference>
<accession>A0A813KKZ0</accession>
<dbReference type="AlphaFoldDB" id="A0A813KKZ0"/>
<comment type="caution">
    <text evidence="1">The sequence shown here is derived from an EMBL/GenBank/DDBJ whole genome shotgun (WGS) entry which is preliminary data.</text>
</comment>
<gene>
    <name evidence="1" type="ORF">PGLA2088_LOCUS32210</name>
</gene>
<dbReference type="Proteomes" id="UP000626109">
    <property type="component" value="Unassembled WGS sequence"/>
</dbReference>
<protein>
    <submittedName>
        <fullName evidence="1">Uncharacterized protein</fullName>
    </submittedName>
</protein>
<dbReference type="EMBL" id="CAJNNW010029926">
    <property type="protein sequence ID" value="CAE8701896.1"/>
    <property type="molecule type" value="Genomic_DNA"/>
</dbReference>
<sequence length="110" mass="12526">MELKSHEWRDDVFAATPPLEAQKMSDDVIVVTLDDDTVVALLDLSRAHFRNPSRRRVFVDLCAGHVRIIPEGHVRHERCSEQLGSFLHGGACQEWSRRWQIITVPVLAQG</sequence>
<proteinExistence type="predicted"/>
<evidence type="ECO:0000313" key="1">
    <source>
        <dbReference type="EMBL" id="CAE8701896.1"/>
    </source>
</evidence>
<evidence type="ECO:0000313" key="2">
    <source>
        <dbReference type="Proteomes" id="UP000626109"/>
    </source>
</evidence>
<name>A0A813KKZ0_POLGL</name>